<dbReference type="AlphaFoldDB" id="A0A2A2H6Q4"/>
<evidence type="ECO:0000313" key="2">
    <source>
        <dbReference type="EMBL" id="PAV04984.1"/>
    </source>
</evidence>
<feature type="domain" description="Squalene cyclase C-terminal" evidence="1">
    <location>
        <begin position="148"/>
        <end position="303"/>
    </location>
</feature>
<comment type="caution">
    <text evidence="2">The sequence shown here is derived from an EMBL/GenBank/DDBJ whole genome shotgun (WGS) entry which is preliminary data.</text>
</comment>
<dbReference type="Proteomes" id="UP000217784">
    <property type="component" value="Unassembled WGS sequence"/>
</dbReference>
<dbReference type="Pfam" id="PF13243">
    <property type="entry name" value="SQHop_cyclase_C"/>
    <property type="match status" value="1"/>
</dbReference>
<dbReference type="EMBL" id="LMVM01000012">
    <property type="protein sequence ID" value="PAV04984.1"/>
    <property type="molecule type" value="Genomic_DNA"/>
</dbReference>
<keyword evidence="3" id="KW-1185">Reference proteome</keyword>
<dbReference type="Gene3D" id="1.50.10.20">
    <property type="match status" value="2"/>
</dbReference>
<dbReference type="OrthoDB" id="70446at2157"/>
<sequence>MADWLLKFKYDPIKSLLGSKNDAVIYFTTRDLLEEEVEPINNLWELAEVQKILKKQQLDGSWQPKTKKNNSGVKYPLIETWKQFRYLIQQYEMNNSHPAIRKASEYLFSCQTDEGDIRGILANQYAPYYTGAIMYLLIKAGYENDFRIEKGFKWLLDMRQNDGGWVIGSPGMIGTDLSRLEINDLTSNINRESMKAFDKSKPFSAAGTGMVLRAFSVHSDYKHSKLTLKAAELLKSKFFKKDNWTSYQHPDNWVRFQFPFWWTNVISALDSISLIGLPEEDPDIKNALNWIECHQENDGLWKVSYSKIHKSPDNKRLFETRLWLTLTVCRIFKRFYK</sequence>
<dbReference type="InterPro" id="IPR008930">
    <property type="entry name" value="Terpenoid_cyclase/PrenylTrfase"/>
</dbReference>
<organism evidence="2 3">
    <name type="scientific">Methanobacterium bryantii</name>
    <dbReference type="NCBI Taxonomy" id="2161"/>
    <lineage>
        <taxon>Archaea</taxon>
        <taxon>Methanobacteriati</taxon>
        <taxon>Methanobacteriota</taxon>
        <taxon>Methanomada group</taxon>
        <taxon>Methanobacteria</taxon>
        <taxon>Methanobacteriales</taxon>
        <taxon>Methanobacteriaceae</taxon>
        <taxon>Methanobacterium</taxon>
    </lineage>
</organism>
<gene>
    <name evidence="2" type="ORF">ASJ80_11820</name>
</gene>
<dbReference type="InterPro" id="IPR032696">
    <property type="entry name" value="SQ_cyclase_C"/>
</dbReference>
<reference evidence="2 3" key="1">
    <citation type="journal article" date="2017" name="BMC Genomics">
        <title>Genomic analysis of methanogenic archaea reveals a shift towards energy conservation.</title>
        <authorList>
            <person name="Gilmore S.P."/>
            <person name="Henske J.K."/>
            <person name="Sexton J.A."/>
            <person name="Solomon K.V."/>
            <person name="Seppala S."/>
            <person name="Yoo J.I."/>
            <person name="Huyett L.M."/>
            <person name="Pressman A."/>
            <person name="Cogan J.Z."/>
            <person name="Kivenson V."/>
            <person name="Peng X."/>
            <person name="Tan Y."/>
            <person name="Valentine D.L."/>
            <person name="O'Malley M.A."/>
        </authorList>
    </citation>
    <scope>NUCLEOTIDE SEQUENCE [LARGE SCALE GENOMIC DNA]</scope>
    <source>
        <strain evidence="2 3">M.o.H.</strain>
    </source>
</reference>
<accession>A0A2A2H6Q4</accession>
<dbReference type="RefSeq" id="WP_069584281.1">
    <property type="nucleotide sequence ID" value="NZ_LMVM01000012.1"/>
</dbReference>
<proteinExistence type="predicted"/>
<protein>
    <recommendedName>
        <fullName evidence="1">Squalene cyclase C-terminal domain-containing protein</fullName>
    </recommendedName>
</protein>
<evidence type="ECO:0000313" key="3">
    <source>
        <dbReference type="Proteomes" id="UP000217784"/>
    </source>
</evidence>
<evidence type="ECO:0000259" key="1">
    <source>
        <dbReference type="Pfam" id="PF13243"/>
    </source>
</evidence>
<name>A0A2A2H6Q4_METBR</name>
<dbReference type="SUPFAM" id="SSF48239">
    <property type="entry name" value="Terpenoid cyclases/Protein prenyltransferases"/>
    <property type="match status" value="2"/>
</dbReference>